<accession>A0ABV1JFP5</accession>
<comment type="function">
    <text evidence="3 4">Participates actively in the response to hyperosmotic and heat shock by preventing the aggregation of stress-denatured proteins, in association with DnaK and GrpE. It is the nucleotide exchange factor for DnaK and may function as a thermosensor. Unfolded proteins bind initially to DnaJ; upon interaction with the DnaJ-bound protein, DnaK hydrolyzes its bound ATP, resulting in the formation of a stable complex. GrpE releases ADP from DnaK; ATP binding to DnaK triggers the release of the substrate protein, thus completing the reaction cycle. Several rounds of ATP-dependent interactions between DnaJ, DnaK and GrpE are required for fully efficient folding.</text>
</comment>
<keyword evidence="2 3" id="KW-0143">Chaperone</keyword>
<dbReference type="Gene3D" id="2.30.22.10">
    <property type="entry name" value="Head domain of nucleotide exchange factor GrpE"/>
    <property type="match status" value="1"/>
</dbReference>
<keyword evidence="6" id="KW-0175">Coiled coil</keyword>
<dbReference type="SUPFAM" id="SSF51064">
    <property type="entry name" value="Head domain of nucleotide exchange factor GrpE"/>
    <property type="match status" value="1"/>
</dbReference>
<comment type="subunit">
    <text evidence="3">Homodimer.</text>
</comment>
<dbReference type="SUPFAM" id="SSF58014">
    <property type="entry name" value="Coiled-coil domain of nucleotide exchange factor GrpE"/>
    <property type="match status" value="1"/>
</dbReference>
<organism evidence="8 9">
    <name type="scientific">Raoultibacter massiliensis</name>
    <dbReference type="NCBI Taxonomy" id="1852371"/>
    <lineage>
        <taxon>Bacteria</taxon>
        <taxon>Bacillati</taxon>
        <taxon>Actinomycetota</taxon>
        <taxon>Coriobacteriia</taxon>
        <taxon>Eggerthellales</taxon>
        <taxon>Eggerthellaceae</taxon>
        <taxon>Raoultibacter</taxon>
    </lineage>
</organism>
<feature type="region of interest" description="Disordered" evidence="7">
    <location>
        <begin position="1"/>
        <end position="72"/>
    </location>
</feature>
<evidence type="ECO:0000256" key="1">
    <source>
        <dbReference type="ARBA" id="ARBA00009054"/>
    </source>
</evidence>
<evidence type="ECO:0000256" key="5">
    <source>
        <dbReference type="RuleBase" id="RU004478"/>
    </source>
</evidence>
<comment type="similarity">
    <text evidence="1 3 5">Belongs to the GrpE family.</text>
</comment>
<dbReference type="Proteomes" id="UP001487305">
    <property type="component" value="Unassembled WGS sequence"/>
</dbReference>
<protein>
    <recommendedName>
        <fullName evidence="3 4">Protein GrpE</fullName>
    </recommendedName>
    <alternativeName>
        <fullName evidence="3">HSP-70 cofactor</fullName>
    </alternativeName>
</protein>
<dbReference type="InterPro" id="IPR000740">
    <property type="entry name" value="GrpE"/>
</dbReference>
<dbReference type="RefSeq" id="WP_102375900.1">
    <property type="nucleotide sequence ID" value="NZ_JBBNOP010000013.1"/>
</dbReference>
<gene>
    <name evidence="3" type="primary">grpE</name>
    <name evidence="8" type="ORF">AAA083_13065</name>
</gene>
<dbReference type="InterPro" id="IPR013805">
    <property type="entry name" value="GrpE_CC"/>
</dbReference>
<dbReference type="PANTHER" id="PTHR21237:SF23">
    <property type="entry name" value="GRPE PROTEIN HOMOLOG, MITOCHONDRIAL"/>
    <property type="match status" value="1"/>
</dbReference>
<feature type="coiled-coil region" evidence="6">
    <location>
        <begin position="77"/>
        <end position="104"/>
    </location>
</feature>
<dbReference type="InterPro" id="IPR009012">
    <property type="entry name" value="GrpE_head"/>
</dbReference>
<evidence type="ECO:0000313" key="8">
    <source>
        <dbReference type="EMBL" id="MEQ3363908.1"/>
    </source>
</evidence>
<dbReference type="Gene3D" id="3.90.20.20">
    <property type="match status" value="1"/>
</dbReference>
<sequence>MAVPDKDKVVGTSRSQANPGGGPAPTHSPSPNGAAAKDETRQAAGSKEPAADGEASKDQPAQADEAEVLDPETISELELESALVAQAKAEAAEWQDKFVRLHAEWDTYRRRTADQRAEEKARAAEKLVENLLPVIDDFERSIDYAQKNGETGLLSGIEAVHAKFVDALKRDGVEIIDPKGEAFDALEAQAVATVPDASVPDETVADVYQKGYKMGKKVLRPAMVTVTTGGPKREVPKETEEKK</sequence>
<name>A0ABV1JFP5_9ACTN</name>
<dbReference type="EMBL" id="JBBNOP010000013">
    <property type="protein sequence ID" value="MEQ3363908.1"/>
    <property type="molecule type" value="Genomic_DNA"/>
</dbReference>
<evidence type="ECO:0000313" key="9">
    <source>
        <dbReference type="Proteomes" id="UP001487305"/>
    </source>
</evidence>
<evidence type="ECO:0000256" key="2">
    <source>
        <dbReference type="ARBA" id="ARBA00023186"/>
    </source>
</evidence>
<dbReference type="CDD" id="cd00446">
    <property type="entry name" value="GrpE"/>
    <property type="match status" value="1"/>
</dbReference>
<evidence type="ECO:0000256" key="3">
    <source>
        <dbReference type="HAMAP-Rule" id="MF_01151"/>
    </source>
</evidence>
<dbReference type="Pfam" id="PF01025">
    <property type="entry name" value="GrpE"/>
    <property type="match status" value="1"/>
</dbReference>
<dbReference type="PROSITE" id="PS01071">
    <property type="entry name" value="GRPE"/>
    <property type="match status" value="1"/>
</dbReference>
<keyword evidence="9" id="KW-1185">Reference proteome</keyword>
<reference evidence="8 9" key="1">
    <citation type="submission" date="2024-04" db="EMBL/GenBank/DDBJ databases">
        <title>Human intestinal bacterial collection.</title>
        <authorList>
            <person name="Pauvert C."/>
            <person name="Hitch T.C.A."/>
            <person name="Clavel T."/>
        </authorList>
    </citation>
    <scope>NUCLEOTIDE SEQUENCE [LARGE SCALE GENOMIC DNA]</scope>
    <source>
        <strain evidence="8 9">CLA-KB-H42</strain>
    </source>
</reference>
<dbReference type="PANTHER" id="PTHR21237">
    <property type="entry name" value="GRPE PROTEIN"/>
    <property type="match status" value="1"/>
</dbReference>
<comment type="subcellular location">
    <subcellularLocation>
        <location evidence="3">Cytoplasm</location>
    </subcellularLocation>
</comment>
<dbReference type="HAMAP" id="MF_01151">
    <property type="entry name" value="GrpE"/>
    <property type="match status" value="1"/>
</dbReference>
<evidence type="ECO:0000256" key="7">
    <source>
        <dbReference type="SAM" id="MobiDB-lite"/>
    </source>
</evidence>
<keyword evidence="3 4" id="KW-0346">Stress response</keyword>
<proteinExistence type="inferred from homology"/>
<dbReference type="PRINTS" id="PR00773">
    <property type="entry name" value="GRPEPROTEIN"/>
</dbReference>
<comment type="caution">
    <text evidence="8">The sequence shown here is derived from an EMBL/GenBank/DDBJ whole genome shotgun (WGS) entry which is preliminary data.</text>
</comment>
<keyword evidence="3" id="KW-0963">Cytoplasm</keyword>
<evidence type="ECO:0000256" key="6">
    <source>
        <dbReference type="SAM" id="Coils"/>
    </source>
</evidence>
<evidence type="ECO:0000256" key="4">
    <source>
        <dbReference type="RuleBase" id="RU000639"/>
    </source>
</evidence>